<evidence type="ECO:0008006" key="3">
    <source>
        <dbReference type="Google" id="ProtNLM"/>
    </source>
</evidence>
<gene>
    <name evidence="1" type="ORF">SAMN04488690_1615</name>
</gene>
<dbReference type="EMBL" id="FWEU01000002">
    <property type="protein sequence ID" value="SLM23908.1"/>
    <property type="molecule type" value="Genomic_DNA"/>
</dbReference>
<evidence type="ECO:0000313" key="1">
    <source>
        <dbReference type="EMBL" id="SLM23908.1"/>
    </source>
</evidence>
<organism evidence="1 2">
    <name type="scientific">Stenotrophomonas indicatrix</name>
    <dbReference type="NCBI Taxonomy" id="2045451"/>
    <lineage>
        <taxon>Bacteria</taxon>
        <taxon>Pseudomonadati</taxon>
        <taxon>Pseudomonadota</taxon>
        <taxon>Gammaproteobacteria</taxon>
        <taxon>Lysobacterales</taxon>
        <taxon>Lysobacteraceae</taxon>
        <taxon>Stenotrophomonas</taxon>
    </lineage>
</organism>
<evidence type="ECO:0000313" key="2">
    <source>
        <dbReference type="Proteomes" id="UP000191133"/>
    </source>
</evidence>
<dbReference type="Proteomes" id="UP000191133">
    <property type="component" value="Unassembled WGS sequence"/>
</dbReference>
<protein>
    <recommendedName>
        <fullName evidence="3">DUF262 domain-containing protein</fullName>
    </recommendedName>
</protein>
<proteinExistence type="predicted"/>
<dbReference type="AlphaFoldDB" id="A0A1W1GX94"/>
<reference evidence="2" key="1">
    <citation type="submission" date="2016-10" db="EMBL/GenBank/DDBJ databases">
        <authorList>
            <person name="Varghese N."/>
        </authorList>
    </citation>
    <scope>NUCLEOTIDE SEQUENCE [LARGE SCALE GENOMIC DNA]</scope>
    <source>
        <strain evidence="2">92MFCol6.1</strain>
    </source>
</reference>
<accession>A0A1W1GX94</accession>
<sequence length="339" mass="38823">MITISHVDKDLVIDSWVLTGYCTYENALAQLYPLIGRFDAQRKIQSQTFYERLRRDILQGCIMPPITVAIVADNVDFSTEFDFQTYINNNLENGYILDGMQRLHNLRLVSEDKYFNAQRNLYLSVVIAAKKDMLLYRMITLNNGQKPMSPRHQIEVLTQELFDFKELGIAVQSEKERSEKIVRGAFNLADISKGYLAFLTENLNNENTKIIAEKMDELIVSKIMQTGPTSGIEFQSVLAMIDRFAEDAYAKAWLKTQNNLIGFCVGIKTSHALVTGFTPTEFGELCLRFDEAFKAINATKVNLGKYRRDLSFKYIRSIDTLKDYGVSELIDWCNEETAT</sequence>
<dbReference type="RefSeq" id="WP_139784926.1">
    <property type="nucleotide sequence ID" value="NZ_FWEU01000002.1"/>
</dbReference>
<name>A0A1W1GX94_9GAMM</name>